<dbReference type="PANTHER" id="PTHR48016">
    <property type="entry name" value="MAP KINASE KINASE KINASE SSK2-RELATED-RELATED"/>
    <property type="match status" value="1"/>
</dbReference>
<dbReference type="PROSITE" id="PS50011">
    <property type="entry name" value="PROTEIN_KINASE_DOM"/>
    <property type="match status" value="1"/>
</dbReference>
<evidence type="ECO:0000313" key="8">
    <source>
        <dbReference type="Proteomes" id="UP000689195"/>
    </source>
</evidence>
<dbReference type="InterPro" id="IPR008271">
    <property type="entry name" value="Ser/Thr_kinase_AS"/>
</dbReference>
<dbReference type="InterPro" id="IPR000719">
    <property type="entry name" value="Prot_kinase_dom"/>
</dbReference>
<accession>A0A8S1XUU7</accession>
<evidence type="ECO:0000259" key="6">
    <source>
        <dbReference type="PROSITE" id="PS50011"/>
    </source>
</evidence>
<keyword evidence="3" id="KW-0418">Kinase</keyword>
<dbReference type="Proteomes" id="UP000689195">
    <property type="component" value="Unassembled WGS sequence"/>
</dbReference>
<dbReference type="GO" id="GO:0005524">
    <property type="term" value="F:ATP binding"/>
    <property type="evidence" value="ECO:0007669"/>
    <property type="project" value="UniProtKB-KW"/>
</dbReference>
<keyword evidence="5" id="KW-0472">Membrane</keyword>
<protein>
    <recommendedName>
        <fullName evidence="6">Protein kinase domain-containing protein</fullName>
    </recommendedName>
</protein>
<evidence type="ECO:0000313" key="7">
    <source>
        <dbReference type="EMBL" id="CAD8204412.1"/>
    </source>
</evidence>
<proteinExistence type="predicted"/>
<dbReference type="PROSITE" id="PS00108">
    <property type="entry name" value="PROTEIN_KINASE_ST"/>
    <property type="match status" value="1"/>
</dbReference>
<feature type="domain" description="Protein kinase" evidence="6">
    <location>
        <begin position="137"/>
        <end position="390"/>
    </location>
</feature>
<dbReference type="EMBL" id="CAJJDO010000137">
    <property type="protein sequence ID" value="CAD8204412.1"/>
    <property type="molecule type" value="Genomic_DNA"/>
</dbReference>
<reference evidence="7" key="1">
    <citation type="submission" date="2021-01" db="EMBL/GenBank/DDBJ databases">
        <authorList>
            <consortium name="Genoscope - CEA"/>
            <person name="William W."/>
        </authorList>
    </citation>
    <scope>NUCLEOTIDE SEQUENCE</scope>
</reference>
<evidence type="ECO:0000256" key="2">
    <source>
        <dbReference type="ARBA" id="ARBA00022741"/>
    </source>
</evidence>
<dbReference type="GO" id="GO:0004709">
    <property type="term" value="F:MAP kinase kinase kinase activity"/>
    <property type="evidence" value="ECO:0007669"/>
    <property type="project" value="TreeGrafter"/>
</dbReference>
<dbReference type="InterPro" id="IPR050538">
    <property type="entry name" value="MAP_kinase_kinase_kinase"/>
</dbReference>
<gene>
    <name evidence="7" type="ORF">PPENT_87.1.T1370054</name>
</gene>
<keyword evidence="1" id="KW-0808">Transferase</keyword>
<evidence type="ECO:0000256" key="3">
    <source>
        <dbReference type="ARBA" id="ARBA00022777"/>
    </source>
</evidence>
<name>A0A8S1XUU7_9CILI</name>
<dbReference type="PANTHER" id="PTHR48016:SF4">
    <property type="entry name" value="PROTEIN KINASE DOMAIN-CONTAINING PROTEIN"/>
    <property type="match status" value="1"/>
</dbReference>
<evidence type="ECO:0000256" key="1">
    <source>
        <dbReference type="ARBA" id="ARBA00022679"/>
    </source>
</evidence>
<dbReference type="AlphaFoldDB" id="A0A8S1XUU7"/>
<feature type="transmembrane region" description="Helical" evidence="5">
    <location>
        <begin position="87"/>
        <end position="107"/>
    </location>
</feature>
<evidence type="ECO:0000256" key="5">
    <source>
        <dbReference type="SAM" id="Phobius"/>
    </source>
</evidence>
<keyword evidence="4" id="KW-0067">ATP-binding</keyword>
<dbReference type="SMART" id="SM00220">
    <property type="entry name" value="S_TKc"/>
    <property type="match status" value="1"/>
</dbReference>
<keyword evidence="8" id="KW-1185">Reference proteome</keyword>
<keyword evidence="5" id="KW-0812">Transmembrane</keyword>
<dbReference type="GO" id="GO:0005737">
    <property type="term" value="C:cytoplasm"/>
    <property type="evidence" value="ECO:0007669"/>
    <property type="project" value="TreeGrafter"/>
</dbReference>
<keyword evidence="5" id="KW-1133">Transmembrane helix</keyword>
<evidence type="ECO:0000256" key="4">
    <source>
        <dbReference type="ARBA" id="ARBA00022840"/>
    </source>
</evidence>
<dbReference type="Pfam" id="PF00069">
    <property type="entry name" value="Pkinase"/>
    <property type="match status" value="1"/>
</dbReference>
<comment type="caution">
    <text evidence="7">The sequence shown here is derived from an EMBL/GenBank/DDBJ whole genome shotgun (WGS) entry which is preliminary data.</text>
</comment>
<keyword evidence="2" id="KW-0547">Nucleotide-binding</keyword>
<dbReference type="CDD" id="cd06627">
    <property type="entry name" value="STKc_Cdc7_like"/>
    <property type="match status" value="1"/>
</dbReference>
<organism evidence="7 8">
    <name type="scientific">Paramecium pentaurelia</name>
    <dbReference type="NCBI Taxonomy" id="43138"/>
    <lineage>
        <taxon>Eukaryota</taxon>
        <taxon>Sar</taxon>
        <taxon>Alveolata</taxon>
        <taxon>Ciliophora</taxon>
        <taxon>Intramacronucleata</taxon>
        <taxon>Oligohymenophorea</taxon>
        <taxon>Peniculida</taxon>
        <taxon>Parameciidae</taxon>
        <taxon>Paramecium</taxon>
    </lineage>
</organism>
<dbReference type="OrthoDB" id="291592at2759"/>
<sequence>MRFNRFDQGRNLIQLRQTISMFSISSRRLSLFIGILIEESYFSTPIQQSGFQFTDLSQLLYSLTLVSDQIHQLNQFMANNTLDTQSTIFVSLFTFATLILLTCILYLHASLQSLLYIYIKQYQMSQLSRQLKKIGNYQLGDLLGRGSIGTVYKGLNLELGTLVAIKQVSRATLKEDQYKALQQEIYLLKKLKHENIVKYIDCIETDQFLNIILEYIESGSLASILKKFGSFPESLVAIYVKQVLKGLEYLHQQGIVHRDIKGANILTTKDGTVKLADFGVATTLSEDTTQSNNIVGTPYWMAPEVIEMSGNLSTSCDIWSLGCTVIELLTGNPPYFDRLQYAAMFQIVQRDCPPLPEGISNECKDFLIQCFQKDPTLRDDATTMLKHIWITKSWHIVQGPNLPEEVTNTIRNHIVDQSNFGTFITDSFIEQVPQLVQCQSPRKIDKSSAVRDSQLDSLRQLKLRTSHQIKQNGFWGQNEDGKSMREINELITQLTEQNDNSQIIKILELLKDTIPNDKCKEYFIHTGFTSLLEIIEKYMPLYCENNSQDQSLQILKLIFELINIVVDQNPQLLELSCYLGAATFYQQITSFEFHKELRVEAAYFLGQLTYFKEGYLLSIGGLDNLLELIDTSDISNNIDLIGLALDTIILLYDLNTISQRNLSRLLTSKFITYRLVLIAEQIQNIDVNLMIKSLNILVILAKCEDKIVKQSLCEKEVITRLATFLNQNQEQALLKTIKIFRYLSTEPNLQPHLDGFAIIPRALTLLKKDLPSQGPMIADILRIIFYLTKLNHDKQEELCLYEGVPLLLELFNLPSEQENQISMKKAAISILCSLATSSERCKQKLQENGGITIYVGLLTTNLNITKLLDTIVKLIELDQTQRIPLSKNIDILVSYFKNNTVPMYPTLVKVLPKEFGLSLLFRKQLLELLIQKDQSQLNLKHLLQILYYLLESDSIKIKDMKNMVWLFKALLSKLRN</sequence>